<evidence type="ECO:0000313" key="4">
    <source>
        <dbReference type="Proteomes" id="UP000054549"/>
    </source>
</evidence>
<proteinExistence type="predicted"/>
<feature type="compositionally biased region" description="Basic and acidic residues" evidence="1">
    <location>
        <begin position="1"/>
        <end position="13"/>
    </location>
</feature>
<protein>
    <recommendedName>
        <fullName evidence="2">Small EDRK-rich factor-like N-terminal domain-containing protein</fullName>
    </recommendedName>
</protein>
<dbReference type="Proteomes" id="UP000054549">
    <property type="component" value="Unassembled WGS sequence"/>
</dbReference>
<gene>
    <name evidence="3" type="ORF">M378DRAFT_510643</name>
</gene>
<dbReference type="InParanoid" id="A0A0C2XNE2"/>
<dbReference type="AlphaFoldDB" id="A0A0C2XNE2"/>
<dbReference type="OrthoDB" id="18018at2759"/>
<evidence type="ECO:0000259" key="2">
    <source>
        <dbReference type="Pfam" id="PF04419"/>
    </source>
</evidence>
<dbReference type="InterPro" id="IPR007513">
    <property type="entry name" value="SERF-like_N"/>
</dbReference>
<dbReference type="STRING" id="946122.A0A0C2XNE2"/>
<feature type="region of interest" description="Disordered" evidence="1">
    <location>
        <begin position="1"/>
        <end position="38"/>
    </location>
</feature>
<dbReference type="HOGENOM" id="CLU_1895634_0_0_1"/>
<reference evidence="3 4" key="1">
    <citation type="submission" date="2014-04" db="EMBL/GenBank/DDBJ databases">
        <title>Evolutionary Origins and Diversification of the Mycorrhizal Mutualists.</title>
        <authorList>
            <consortium name="DOE Joint Genome Institute"/>
            <consortium name="Mycorrhizal Genomics Consortium"/>
            <person name="Kohler A."/>
            <person name="Kuo A."/>
            <person name="Nagy L.G."/>
            <person name="Floudas D."/>
            <person name="Copeland A."/>
            <person name="Barry K.W."/>
            <person name="Cichocki N."/>
            <person name="Veneault-Fourrey C."/>
            <person name="LaButti K."/>
            <person name="Lindquist E.A."/>
            <person name="Lipzen A."/>
            <person name="Lundell T."/>
            <person name="Morin E."/>
            <person name="Murat C."/>
            <person name="Riley R."/>
            <person name="Ohm R."/>
            <person name="Sun H."/>
            <person name="Tunlid A."/>
            <person name="Henrissat B."/>
            <person name="Grigoriev I.V."/>
            <person name="Hibbett D.S."/>
            <person name="Martin F."/>
        </authorList>
    </citation>
    <scope>NUCLEOTIDE SEQUENCE [LARGE SCALE GENOMIC DNA]</scope>
    <source>
        <strain evidence="3 4">Koide BX008</strain>
    </source>
</reference>
<accession>A0A0C2XNE2</accession>
<dbReference type="Pfam" id="PF04419">
    <property type="entry name" value="SERF-like_N"/>
    <property type="match status" value="1"/>
</dbReference>
<sequence>MTRGNQRDQDRLKAQKKAAASQKKPKESASSLAKRKEADAEILRAKQKVRALPWSMPRKEHRRATGIFTFRKKKNRKLQGVTVVNDLCGRKHLFFTCSGRNVAIKYIKYIPRHDRCHLAGHLNLLSFTSYLTHV</sequence>
<feature type="domain" description="Small EDRK-rich factor-like N-terminal" evidence="2">
    <location>
        <begin position="1"/>
        <end position="36"/>
    </location>
</feature>
<keyword evidence="4" id="KW-1185">Reference proteome</keyword>
<organism evidence="3 4">
    <name type="scientific">Amanita muscaria (strain Koide BX008)</name>
    <dbReference type="NCBI Taxonomy" id="946122"/>
    <lineage>
        <taxon>Eukaryota</taxon>
        <taxon>Fungi</taxon>
        <taxon>Dikarya</taxon>
        <taxon>Basidiomycota</taxon>
        <taxon>Agaricomycotina</taxon>
        <taxon>Agaricomycetes</taxon>
        <taxon>Agaricomycetidae</taxon>
        <taxon>Agaricales</taxon>
        <taxon>Pluteineae</taxon>
        <taxon>Amanitaceae</taxon>
        <taxon>Amanita</taxon>
    </lineage>
</organism>
<name>A0A0C2XNE2_AMAMK</name>
<evidence type="ECO:0000256" key="1">
    <source>
        <dbReference type="SAM" id="MobiDB-lite"/>
    </source>
</evidence>
<dbReference type="EMBL" id="KN818223">
    <property type="protein sequence ID" value="KIL71091.1"/>
    <property type="molecule type" value="Genomic_DNA"/>
</dbReference>
<evidence type="ECO:0000313" key="3">
    <source>
        <dbReference type="EMBL" id="KIL71091.1"/>
    </source>
</evidence>